<feature type="signal peptide" evidence="1">
    <location>
        <begin position="1"/>
        <end position="19"/>
    </location>
</feature>
<accession>A0A815VG62</accession>
<comment type="caution">
    <text evidence="2">The sequence shown here is derived from an EMBL/GenBank/DDBJ whole genome shotgun (WGS) entry which is preliminary data.</text>
</comment>
<dbReference type="Proteomes" id="UP000663828">
    <property type="component" value="Unassembled WGS sequence"/>
</dbReference>
<feature type="chain" id="PRO_5036229120" evidence="1">
    <location>
        <begin position="20"/>
        <end position="297"/>
    </location>
</feature>
<evidence type="ECO:0000313" key="2">
    <source>
        <dbReference type="EMBL" id="CAF1528563.1"/>
    </source>
</evidence>
<dbReference type="Gene3D" id="2.60.120.200">
    <property type="match status" value="1"/>
</dbReference>
<evidence type="ECO:0000313" key="4">
    <source>
        <dbReference type="Proteomes" id="UP000663828"/>
    </source>
</evidence>
<dbReference type="SUPFAM" id="SSF49899">
    <property type="entry name" value="Concanavalin A-like lectins/glucanases"/>
    <property type="match status" value="1"/>
</dbReference>
<organism evidence="2 5">
    <name type="scientific">Adineta ricciae</name>
    <name type="common">Rotifer</name>
    <dbReference type="NCBI Taxonomy" id="249248"/>
    <lineage>
        <taxon>Eukaryota</taxon>
        <taxon>Metazoa</taxon>
        <taxon>Spiralia</taxon>
        <taxon>Gnathifera</taxon>
        <taxon>Rotifera</taxon>
        <taxon>Eurotatoria</taxon>
        <taxon>Bdelloidea</taxon>
        <taxon>Adinetida</taxon>
        <taxon>Adinetidae</taxon>
        <taxon>Adineta</taxon>
    </lineage>
</organism>
<dbReference type="EMBL" id="CAJNOR010010069">
    <property type="protein sequence ID" value="CAF1650866.1"/>
    <property type="molecule type" value="Genomic_DNA"/>
</dbReference>
<reference evidence="2" key="1">
    <citation type="submission" date="2021-02" db="EMBL/GenBank/DDBJ databases">
        <authorList>
            <person name="Nowell W R."/>
        </authorList>
    </citation>
    <scope>NUCLEOTIDE SEQUENCE</scope>
</reference>
<dbReference type="InterPro" id="IPR013320">
    <property type="entry name" value="ConA-like_dom_sf"/>
</dbReference>
<dbReference type="Pfam" id="PF13385">
    <property type="entry name" value="Laminin_G_3"/>
    <property type="match status" value="1"/>
</dbReference>
<sequence length="297" mass="33686">MFYILKYCLIYILFGTADSFSNYDKTVLEYSPVVYWSLDPQNPNDYSNHNLNGAFTNNPSNTTMPNGDIVCVFNGLDQYYTIEENDYLEIARTGILTIVAWLRPDTLQFEHSEGSGYVWWMGKGETSRQSWAARMYNYQNQESRPNRISGYAFNASGGLGAGSYFQDTVIVGEWILYTLVINTVNVSNAYPTGYIKIFKNGIQRDQDALISYNVVPTKGTAPMRIGTRDQQSFFKGAIGKVALFDYELNSSQLQNFYNCMKDTNKCSMTNNSRKVKHDYGTLIVILLSVCMNLGIIL</sequence>
<dbReference type="OrthoDB" id="10461321at2759"/>
<keyword evidence="1" id="KW-0732">Signal</keyword>
<dbReference type="Proteomes" id="UP000663852">
    <property type="component" value="Unassembled WGS sequence"/>
</dbReference>
<proteinExistence type="predicted"/>
<gene>
    <name evidence="2" type="ORF">EDS130_LOCUS44384</name>
    <name evidence="3" type="ORF">XAT740_LOCUS54940</name>
</gene>
<evidence type="ECO:0000313" key="5">
    <source>
        <dbReference type="Proteomes" id="UP000663852"/>
    </source>
</evidence>
<dbReference type="AlphaFoldDB" id="A0A815VG62"/>
<evidence type="ECO:0000256" key="1">
    <source>
        <dbReference type="SAM" id="SignalP"/>
    </source>
</evidence>
<name>A0A815VG62_ADIRI</name>
<keyword evidence="4" id="KW-1185">Reference proteome</keyword>
<dbReference type="EMBL" id="CAJNOJ010000849">
    <property type="protein sequence ID" value="CAF1528563.1"/>
    <property type="molecule type" value="Genomic_DNA"/>
</dbReference>
<evidence type="ECO:0000313" key="3">
    <source>
        <dbReference type="EMBL" id="CAF1650866.1"/>
    </source>
</evidence>
<protein>
    <submittedName>
        <fullName evidence="2">Uncharacterized protein</fullName>
    </submittedName>
</protein>